<dbReference type="Proteomes" id="UP000075243">
    <property type="component" value="Unassembled WGS sequence"/>
</dbReference>
<dbReference type="STRING" id="3821.A0A151RW93"/>
<name>A0A151RW93_CAJCA</name>
<dbReference type="OMA" id="NSERWIV"/>
<gene>
    <name evidence="1" type="ORF">KK1_031588</name>
</gene>
<dbReference type="AlphaFoldDB" id="A0A151RW93"/>
<evidence type="ECO:0000313" key="2">
    <source>
        <dbReference type="Proteomes" id="UP000075243"/>
    </source>
</evidence>
<dbReference type="PANTHER" id="PTHR33116:SF80">
    <property type="entry name" value="REVERSE TRANSCRIPTASE ZINC-BINDING DOMAIN-CONTAINING PROTEIN"/>
    <property type="match status" value="1"/>
</dbReference>
<dbReference type="Gramene" id="C.cajan_30020.t">
    <property type="protein sequence ID" value="C.cajan_30020.t.cds1"/>
    <property type="gene ID" value="C.cajan_30020"/>
</dbReference>
<dbReference type="PANTHER" id="PTHR33116">
    <property type="entry name" value="REVERSE TRANSCRIPTASE ZINC-BINDING DOMAIN-CONTAINING PROTEIN-RELATED-RELATED"/>
    <property type="match status" value="1"/>
</dbReference>
<keyword evidence="2" id="KW-1185">Reference proteome</keyword>
<sequence>MIFYKCSLKNLSQIMDLLRAYGNVAGQRINLHKSKFYVKSTMPLKRIEQTQLYLGFTRGSVPVRYLGVPIFKGKLKASFLLPIVDRIKSKLASWKGNLLSCMGRVLLVRSVLQSMLIHNFQIYKWLVSLLKLIETWFRNLIWTGTILHSNPNTVPWHKVCSDFEEGGLGLKSLSEINNAYMLILCWNFLKGESDWAVVLGYRVAKKNGTVAHYLTSTIWASIRDMYPKVKTHSTWIIGNGTKVNFWTDRWLSMPIVDIMNIHASFHPKFKCSVSNFLKDGSWHLPPSIQGRVGNQIDNIAIPFCELEDSLIWDLTPNGDMLFKDPYSFFRQPSLKSIGLKQFGIIISLPLSLLYFGDSSMGRPPLRIS</sequence>
<accession>A0A151RW93</accession>
<proteinExistence type="predicted"/>
<dbReference type="EMBL" id="KQ483546">
    <property type="protein sequence ID" value="KYP46815.1"/>
    <property type="molecule type" value="Genomic_DNA"/>
</dbReference>
<evidence type="ECO:0000313" key="1">
    <source>
        <dbReference type="EMBL" id="KYP46815.1"/>
    </source>
</evidence>
<protein>
    <submittedName>
        <fullName evidence="1">Ribonuclease H protein At1g65750 family</fullName>
    </submittedName>
</protein>
<reference evidence="1" key="1">
    <citation type="journal article" date="2012" name="Nat. Biotechnol.">
        <title>Draft genome sequence of pigeonpea (Cajanus cajan), an orphan legume crop of resource-poor farmers.</title>
        <authorList>
            <person name="Varshney R.K."/>
            <person name="Chen W."/>
            <person name="Li Y."/>
            <person name="Bharti A.K."/>
            <person name="Saxena R.K."/>
            <person name="Schlueter J.A."/>
            <person name="Donoghue M.T."/>
            <person name="Azam S."/>
            <person name="Fan G."/>
            <person name="Whaley A.M."/>
            <person name="Farmer A.D."/>
            <person name="Sheridan J."/>
            <person name="Iwata A."/>
            <person name="Tuteja R."/>
            <person name="Penmetsa R.V."/>
            <person name="Wu W."/>
            <person name="Upadhyaya H.D."/>
            <person name="Yang S.P."/>
            <person name="Shah T."/>
            <person name="Saxena K.B."/>
            <person name="Michael T."/>
            <person name="McCombie W.R."/>
            <person name="Yang B."/>
            <person name="Zhang G."/>
            <person name="Yang H."/>
            <person name="Wang J."/>
            <person name="Spillane C."/>
            <person name="Cook D.R."/>
            <person name="May G.D."/>
            <person name="Xu X."/>
            <person name="Jackson S.A."/>
        </authorList>
    </citation>
    <scope>NUCLEOTIDE SEQUENCE [LARGE SCALE GENOMIC DNA]</scope>
</reference>
<organism evidence="1 2">
    <name type="scientific">Cajanus cajan</name>
    <name type="common">Pigeon pea</name>
    <name type="synonym">Cajanus indicus</name>
    <dbReference type="NCBI Taxonomy" id="3821"/>
    <lineage>
        <taxon>Eukaryota</taxon>
        <taxon>Viridiplantae</taxon>
        <taxon>Streptophyta</taxon>
        <taxon>Embryophyta</taxon>
        <taxon>Tracheophyta</taxon>
        <taxon>Spermatophyta</taxon>
        <taxon>Magnoliopsida</taxon>
        <taxon>eudicotyledons</taxon>
        <taxon>Gunneridae</taxon>
        <taxon>Pentapetalae</taxon>
        <taxon>rosids</taxon>
        <taxon>fabids</taxon>
        <taxon>Fabales</taxon>
        <taxon>Fabaceae</taxon>
        <taxon>Papilionoideae</taxon>
        <taxon>50 kb inversion clade</taxon>
        <taxon>NPAAA clade</taxon>
        <taxon>indigoferoid/millettioid clade</taxon>
        <taxon>Phaseoleae</taxon>
        <taxon>Cajanus</taxon>
    </lineage>
</organism>